<gene>
    <name evidence="1" type="ORF">SAMN06269173_102606</name>
</gene>
<dbReference type="AlphaFoldDB" id="A0A238WHT0"/>
<dbReference type="EMBL" id="FZNS01000002">
    <property type="protein sequence ID" value="SNR45893.1"/>
    <property type="molecule type" value="Genomic_DNA"/>
</dbReference>
<name>A0A238WHT0_9BACT</name>
<reference evidence="2" key="1">
    <citation type="submission" date="2017-06" db="EMBL/GenBank/DDBJ databases">
        <authorList>
            <person name="Varghese N."/>
            <person name="Submissions S."/>
        </authorList>
    </citation>
    <scope>NUCLEOTIDE SEQUENCE [LARGE SCALE GENOMIC DNA]</scope>
    <source>
        <strain evidence="2">DSM 28041</strain>
    </source>
</reference>
<proteinExistence type="predicted"/>
<evidence type="ECO:0000313" key="2">
    <source>
        <dbReference type="Proteomes" id="UP000198310"/>
    </source>
</evidence>
<organism evidence="1 2">
    <name type="scientific">Hymenobacter mucosus</name>
    <dbReference type="NCBI Taxonomy" id="1411120"/>
    <lineage>
        <taxon>Bacteria</taxon>
        <taxon>Pseudomonadati</taxon>
        <taxon>Bacteroidota</taxon>
        <taxon>Cytophagia</taxon>
        <taxon>Cytophagales</taxon>
        <taxon>Hymenobacteraceae</taxon>
        <taxon>Hymenobacter</taxon>
    </lineage>
</organism>
<accession>A0A238WHT0</accession>
<protein>
    <submittedName>
        <fullName evidence="1">Uncharacterized protein</fullName>
    </submittedName>
</protein>
<keyword evidence="2" id="KW-1185">Reference proteome</keyword>
<sequence length="139" mass="14685">MKTLLVLVLFWAALGLVQCQKNDVTPVIDGTVKLRASQSATVKTAGKSVLLRVAKLSDSRCPTNMQCIWQGQALAEVELRGATGDAQLTSLCLGACQNDSAAVVIEAVPYWLVLASVDPYPSAATASKPSTATLRLTPR</sequence>
<dbReference type="Proteomes" id="UP000198310">
    <property type="component" value="Unassembled WGS sequence"/>
</dbReference>
<evidence type="ECO:0000313" key="1">
    <source>
        <dbReference type="EMBL" id="SNR45893.1"/>
    </source>
</evidence>